<evidence type="ECO:0000313" key="3">
    <source>
        <dbReference type="Proteomes" id="UP000030697"/>
    </source>
</evidence>
<gene>
    <name evidence="2" type="ORF">C923_01514</name>
</gene>
<dbReference type="EMBL" id="KE124472">
    <property type="protein sequence ID" value="EWC77811.1"/>
    <property type="molecule type" value="Genomic_DNA"/>
</dbReference>
<proteinExistence type="predicted"/>
<reference evidence="2 3" key="1">
    <citation type="submission" date="2013-02" db="EMBL/GenBank/DDBJ databases">
        <title>The Genome Sequence of Plasmodium falciparum UGT5.1.</title>
        <authorList>
            <consortium name="The Broad Institute Genome Sequencing Platform"/>
            <consortium name="The Broad Institute Genome Sequencing Center for Infectious Disease"/>
            <person name="Neafsey D."/>
            <person name="Cheeseman I."/>
            <person name="Volkman S."/>
            <person name="Adams J."/>
            <person name="Walker B."/>
            <person name="Young S.K."/>
            <person name="Zeng Q."/>
            <person name="Gargeya S."/>
            <person name="Fitzgerald M."/>
            <person name="Haas B."/>
            <person name="Abouelleil A."/>
            <person name="Alvarado L."/>
            <person name="Arachchi H.M."/>
            <person name="Berlin A.M."/>
            <person name="Chapman S.B."/>
            <person name="Dewar J."/>
            <person name="Goldberg J."/>
            <person name="Griggs A."/>
            <person name="Gujja S."/>
            <person name="Hansen M."/>
            <person name="Howarth C."/>
            <person name="Imamovic A."/>
            <person name="Larimer J."/>
            <person name="McCowan C."/>
            <person name="Murphy C."/>
            <person name="Neiman D."/>
            <person name="Pearson M."/>
            <person name="Priest M."/>
            <person name="Roberts A."/>
            <person name="Saif S."/>
            <person name="Shea T."/>
            <person name="Sisk P."/>
            <person name="Sykes S."/>
            <person name="Wortman J."/>
            <person name="Nusbaum C."/>
            <person name="Birren B."/>
        </authorList>
    </citation>
    <scope>NUCLEOTIDE SEQUENCE [LARGE SCALE GENOMIC DNA]</scope>
    <source>
        <strain evidence="2 3">UGT5.1</strain>
    </source>
</reference>
<organism evidence="2 3">
    <name type="scientific">Plasmodium falciparum UGT5.1</name>
    <dbReference type="NCBI Taxonomy" id="1237627"/>
    <lineage>
        <taxon>Eukaryota</taxon>
        <taxon>Sar</taxon>
        <taxon>Alveolata</taxon>
        <taxon>Apicomplexa</taxon>
        <taxon>Aconoidasida</taxon>
        <taxon>Haemosporida</taxon>
        <taxon>Plasmodiidae</taxon>
        <taxon>Plasmodium</taxon>
        <taxon>Plasmodium (Laverania)</taxon>
    </lineage>
</organism>
<evidence type="ECO:0000256" key="1">
    <source>
        <dbReference type="SAM" id="Phobius"/>
    </source>
</evidence>
<evidence type="ECO:0000313" key="2">
    <source>
        <dbReference type="EMBL" id="EWC77811.1"/>
    </source>
</evidence>
<protein>
    <submittedName>
        <fullName evidence="2">Uncharacterized protein</fullName>
    </submittedName>
</protein>
<feature type="transmembrane region" description="Helical" evidence="1">
    <location>
        <begin position="63"/>
        <end position="82"/>
    </location>
</feature>
<dbReference type="OrthoDB" id="371809at2759"/>
<sequence>MIQRKNDDEKKIKIVDTFCVSDDVHVKSVLENNNIKVESYTRNINIEDVTNLRSLDALRLNNFYLLYVYLQDIWYIFFHYVISLKRKIEQDDFFYDVEYEKYVDSLIKCEHVKNNFLYNTRINNFDFFLKGLRRYLNQMNNHNTDEENVSLCSEKWEYSNNTEKKEYYVSQDICNYVTEKTKESYTLNYSNEQEKGNKKNSCVNNKMKNMECVKRGGSFENTNYTNDCLLYIYKEKEKIEMYNIDKDIYEKIKKENTFHKLIQINNNLSIYKLSYIYFNDKLKRIRLDNFFHLILAKKKIDFDIQKNVKNGNKINCTGHTSEQNIKYKEQIIDMNEQLFLLYVSHFKYYIFSFFLYSYVKYINPSHYNNNSNNSNNNNNNNNNNNVDIKEYNKTCNHEKNGYTNYKKILAMKKDKSLFLYNDDDNVKNLESVTSYILCFINHILYKINIILSQDKRDKKSTHDTINHILKNKLSFKYINVENLDLLISCILLLNICKKDTFQTYYNFNNTYSNFFSVFQKYNASLKLSKELKSKNYFSFFEGLEKLNMLEKCAIFIHIKYIRIEYIYSLLYSANNRNKFSLNINLIDECLKIYNLRRTKYFLQCLHMIIDSERIFFNMSNKVYTKKEDRCFLLDNKEECIQHFFNVYEDTIYDYIYIFYQEKNYNIKKCYNKYDIPNMIFFA</sequence>
<keyword evidence="1" id="KW-0812">Transmembrane</keyword>
<keyword evidence="1" id="KW-0472">Membrane</keyword>
<accession>W7K1P4</accession>
<dbReference type="Proteomes" id="UP000030697">
    <property type="component" value="Unassembled WGS sequence"/>
</dbReference>
<name>W7K1P4_PLAFA</name>
<dbReference type="AlphaFoldDB" id="W7K1P4"/>
<keyword evidence="1" id="KW-1133">Transmembrane helix</keyword>